<name>A0ABT4ZBH1_9RHOB</name>
<keyword evidence="5" id="KW-0862">Zinc</keyword>
<dbReference type="RefSeq" id="WP_271887201.1">
    <property type="nucleotide sequence ID" value="NZ_JAQBIE010000001.1"/>
</dbReference>
<dbReference type="InterPro" id="IPR006127">
    <property type="entry name" value="ZnuA-like"/>
</dbReference>
<keyword evidence="3" id="KW-0813">Transport</keyword>
<evidence type="ECO:0000256" key="5">
    <source>
        <dbReference type="ARBA" id="ARBA00022906"/>
    </source>
</evidence>
<comment type="similarity">
    <text evidence="1">Belongs to the bacterial solute-binding protein 9 family.</text>
</comment>
<proteinExistence type="inferred from homology"/>
<keyword evidence="4 7" id="KW-0732">Signal</keyword>
<dbReference type="EMBL" id="JAQBIE010000001">
    <property type="protein sequence ID" value="MDB6176071.1"/>
    <property type="molecule type" value="Genomic_DNA"/>
</dbReference>
<evidence type="ECO:0000256" key="7">
    <source>
        <dbReference type="SAM" id="SignalP"/>
    </source>
</evidence>
<organism evidence="8 9">
    <name type="scientific">Paracoccus onchidii</name>
    <dbReference type="NCBI Taxonomy" id="3017813"/>
    <lineage>
        <taxon>Bacteria</taxon>
        <taxon>Pseudomonadati</taxon>
        <taxon>Pseudomonadota</taxon>
        <taxon>Alphaproteobacteria</taxon>
        <taxon>Rhodobacterales</taxon>
        <taxon>Paracoccaceae</taxon>
        <taxon>Paracoccus</taxon>
    </lineage>
</organism>
<reference evidence="8" key="1">
    <citation type="submission" date="2022-12" db="EMBL/GenBank/DDBJ databases">
        <title>Paracoccus onchidii sp. nov., isolated from a marine invertebrate from the South China Sea.</title>
        <authorList>
            <person name="Xu S."/>
            <person name="Liu Z."/>
            <person name="Xu Y."/>
        </authorList>
    </citation>
    <scope>NUCLEOTIDE SEQUENCE</scope>
    <source>
        <strain evidence="8">Z330</strain>
    </source>
</reference>
<comment type="caution">
    <text evidence="8">The sequence shown here is derived from an EMBL/GenBank/DDBJ whole genome shotgun (WGS) entry which is preliminary data.</text>
</comment>
<dbReference type="PANTHER" id="PTHR42953">
    <property type="entry name" value="HIGH-AFFINITY ZINC UPTAKE SYSTEM PROTEIN ZNUA-RELATED"/>
    <property type="match status" value="1"/>
</dbReference>
<feature type="signal peptide" evidence="7">
    <location>
        <begin position="1"/>
        <end position="20"/>
    </location>
</feature>
<keyword evidence="5" id="KW-0864">Zinc transport</keyword>
<evidence type="ECO:0000313" key="9">
    <source>
        <dbReference type="Proteomes" id="UP001165641"/>
    </source>
</evidence>
<keyword evidence="5" id="KW-0406">Ion transport</keyword>
<evidence type="ECO:0000256" key="3">
    <source>
        <dbReference type="ARBA" id="ARBA00022448"/>
    </source>
</evidence>
<evidence type="ECO:0000313" key="8">
    <source>
        <dbReference type="EMBL" id="MDB6176071.1"/>
    </source>
</evidence>
<dbReference type="PANTHER" id="PTHR42953:SF3">
    <property type="entry name" value="HIGH-AFFINITY ZINC UPTAKE SYSTEM PROTEIN ZNUA"/>
    <property type="match status" value="1"/>
</dbReference>
<dbReference type="Pfam" id="PF01297">
    <property type="entry name" value="ZnuA"/>
    <property type="match status" value="1"/>
</dbReference>
<keyword evidence="9" id="KW-1185">Reference proteome</keyword>
<feature type="region of interest" description="Disordered" evidence="6">
    <location>
        <begin position="111"/>
        <end position="177"/>
    </location>
</feature>
<dbReference type="InterPro" id="IPR050492">
    <property type="entry name" value="Bact_metal-bind_prot9"/>
</dbReference>
<dbReference type="Proteomes" id="UP001165641">
    <property type="component" value="Unassembled WGS sequence"/>
</dbReference>
<feature type="chain" id="PRO_5046271614" description="High-affinity zinc uptake system protein ZnuA" evidence="7">
    <location>
        <begin position="21"/>
        <end position="341"/>
    </location>
</feature>
<accession>A0ABT4ZBH1</accession>
<protein>
    <recommendedName>
        <fullName evidence="2">High-affinity zinc uptake system protein ZnuA</fullName>
    </recommendedName>
</protein>
<evidence type="ECO:0000256" key="2">
    <source>
        <dbReference type="ARBA" id="ARBA00015915"/>
    </source>
</evidence>
<gene>
    <name evidence="8" type="ORF">PAF17_00945</name>
</gene>
<dbReference type="Gene3D" id="3.40.50.1980">
    <property type="entry name" value="Nitrogenase molybdenum iron protein domain"/>
    <property type="match status" value="3"/>
</dbReference>
<evidence type="ECO:0000256" key="1">
    <source>
        <dbReference type="ARBA" id="ARBA00011028"/>
    </source>
</evidence>
<sequence>MHAHLSVAAFAACLATPTLAAPPTVVADTAVTASFVAQVMGDLGQPSVLIPSGASLHHYQMRPSDARKLQSADTVIWTGPELTPWLERAVSGVTASQLQLTHVPGTHLQGFAGDAHDPAHDDHAHEEHDEHGHAAHDHDHDHDHEGHSHDEHEHEAHAEHDGHDHDHSGTDPHAWLTPENGPVWLAAIAQELSRLDPENADAYKANAEAAATRLSDLDAELNAELAPISDQSFVVFHDAYGYFTTHFGLRPAIAVSLGDATSPSAARLSEIRERIADTGVNCAFPEAGHDPKLIETAIENSGTKLGAALDPAGTELEGGPDFYATLMRNLARTLTDCMGES</sequence>
<evidence type="ECO:0000256" key="4">
    <source>
        <dbReference type="ARBA" id="ARBA00022729"/>
    </source>
</evidence>
<dbReference type="SUPFAM" id="SSF53807">
    <property type="entry name" value="Helical backbone' metal receptor"/>
    <property type="match status" value="1"/>
</dbReference>
<evidence type="ECO:0000256" key="6">
    <source>
        <dbReference type="SAM" id="MobiDB-lite"/>
    </source>
</evidence>
<feature type="compositionally biased region" description="Basic and acidic residues" evidence="6">
    <location>
        <begin position="114"/>
        <end position="170"/>
    </location>
</feature>